<dbReference type="PANTHER" id="PTHR11328">
    <property type="entry name" value="MAJOR FACILITATOR SUPERFAMILY DOMAIN-CONTAINING PROTEIN"/>
    <property type="match status" value="1"/>
</dbReference>
<feature type="transmembrane region" description="Helical" evidence="2">
    <location>
        <begin position="307"/>
        <end position="329"/>
    </location>
</feature>
<evidence type="ECO:0000313" key="3">
    <source>
        <dbReference type="EMBL" id="VGO16403.1"/>
    </source>
</evidence>
<keyword evidence="2" id="KW-0812">Transmembrane</keyword>
<feature type="transmembrane region" description="Helical" evidence="2">
    <location>
        <begin position="394"/>
        <end position="412"/>
    </location>
</feature>
<dbReference type="SUPFAM" id="SSF103473">
    <property type="entry name" value="MFS general substrate transporter"/>
    <property type="match status" value="1"/>
</dbReference>
<dbReference type="Gene3D" id="1.20.1250.20">
    <property type="entry name" value="MFS general substrate transporter like domains"/>
    <property type="match status" value="1"/>
</dbReference>
<name>A0A6C2U972_PONDE</name>
<dbReference type="GO" id="GO:0015293">
    <property type="term" value="F:symporter activity"/>
    <property type="evidence" value="ECO:0007669"/>
    <property type="project" value="InterPro"/>
</dbReference>
<keyword evidence="2" id="KW-0472">Membrane</keyword>
<reference evidence="3 4" key="1">
    <citation type="submission" date="2019-04" db="EMBL/GenBank/DDBJ databases">
        <authorList>
            <person name="Van Vliet M D."/>
        </authorList>
    </citation>
    <scope>NUCLEOTIDE SEQUENCE [LARGE SCALE GENOMIC DNA]</scope>
    <source>
        <strain evidence="3 4">F1</strain>
    </source>
</reference>
<protein>
    <submittedName>
        <fullName evidence="3">Putative symporter YjmB</fullName>
    </submittedName>
</protein>
<evidence type="ECO:0000256" key="2">
    <source>
        <dbReference type="SAM" id="Phobius"/>
    </source>
</evidence>
<dbReference type="AlphaFoldDB" id="A0A6C2U972"/>
<comment type="similarity">
    <text evidence="1">Belongs to the sodium:galactoside symporter (TC 2.A.2) family.</text>
</comment>
<keyword evidence="4" id="KW-1185">Reference proteome</keyword>
<feature type="transmembrane region" description="Helical" evidence="2">
    <location>
        <begin position="171"/>
        <end position="192"/>
    </location>
</feature>
<dbReference type="GO" id="GO:0005886">
    <property type="term" value="C:plasma membrane"/>
    <property type="evidence" value="ECO:0007669"/>
    <property type="project" value="TreeGrafter"/>
</dbReference>
<proteinExistence type="inferred from homology"/>
<evidence type="ECO:0000256" key="1">
    <source>
        <dbReference type="ARBA" id="ARBA00009617"/>
    </source>
</evidence>
<dbReference type="PANTHER" id="PTHR11328:SF24">
    <property type="entry name" value="MAJOR FACILITATOR SUPERFAMILY (MFS) PROFILE DOMAIN-CONTAINING PROTEIN"/>
    <property type="match status" value="1"/>
</dbReference>
<feature type="transmembrane region" description="Helical" evidence="2">
    <location>
        <begin position="336"/>
        <end position="356"/>
    </location>
</feature>
<feature type="transmembrane region" description="Helical" evidence="2">
    <location>
        <begin position="98"/>
        <end position="117"/>
    </location>
</feature>
<organism evidence="3 4">
    <name type="scientific">Pontiella desulfatans</name>
    <dbReference type="NCBI Taxonomy" id="2750659"/>
    <lineage>
        <taxon>Bacteria</taxon>
        <taxon>Pseudomonadati</taxon>
        <taxon>Kiritimatiellota</taxon>
        <taxon>Kiritimatiellia</taxon>
        <taxon>Kiritimatiellales</taxon>
        <taxon>Pontiellaceae</taxon>
        <taxon>Pontiella</taxon>
    </lineage>
</organism>
<gene>
    <name evidence="3" type="primary">yjmB_7</name>
    <name evidence="3" type="ORF">PDESU_04994</name>
</gene>
<evidence type="ECO:0000313" key="4">
    <source>
        <dbReference type="Proteomes" id="UP000366872"/>
    </source>
</evidence>
<dbReference type="Proteomes" id="UP000366872">
    <property type="component" value="Unassembled WGS sequence"/>
</dbReference>
<feature type="transmembrane region" description="Helical" evidence="2">
    <location>
        <begin position="55"/>
        <end position="77"/>
    </location>
</feature>
<dbReference type="EMBL" id="CAAHFG010000003">
    <property type="protein sequence ID" value="VGO16403.1"/>
    <property type="molecule type" value="Genomic_DNA"/>
</dbReference>
<dbReference type="InterPro" id="IPR039672">
    <property type="entry name" value="MFS_2"/>
</dbReference>
<feature type="transmembrane region" description="Helical" evidence="2">
    <location>
        <begin position="467"/>
        <end position="494"/>
    </location>
</feature>
<feature type="transmembrane region" description="Helical" evidence="2">
    <location>
        <begin position="433"/>
        <end position="455"/>
    </location>
</feature>
<sequence>MSGTNEITNDVSDRAAAKKSGKLSFKEKFSVGTGGLTVSLGNQSVRTTGQGVLNMILGIPAQWVGIVLAIPLLWDAITDPIMGNFSDNFKSKHGRRRPFIFGGAILMGLTFASIWMIPMGWSDAGKLTWFLVTSLLFYTAYTIFSVPFMALTYEMTPDYDERTAVQGYVTFWNRLGEMTYMGLIPLSLIFVARKYGYADSNDLTALQKMEGIRVAAAIYGGIGMTLFGMLPAFFGKERNYELNLKEHQGKKDPFWQSAKLALQNKAFAILCSLAVFTIIAGVFASNMDWYLLIYYLSDGDVALGTQWKLIVTIGYAVVGVLGIPLIVWLTGKMSKIHGFMFIYGMMILNALIRWIVYRPGRFDDPLVWGSLAESGSSLAAIAKSLIWLDPLTGGFFWIGVGVLGQSLIADVCDDDEIKNGHRREGMFGAIYGWASKASFALSFVLIGIFLAMIGFDPALSEQTPATYFNMRVAMCVGAAGPAILCFVLLAFYPLNKKKAEENREKLEAKRGES</sequence>
<dbReference type="Pfam" id="PF13347">
    <property type="entry name" value="MFS_2"/>
    <property type="match status" value="1"/>
</dbReference>
<keyword evidence="2" id="KW-1133">Transmembrane helix</keyword>
<dbReference type="RefSeq" id="WP_136081916.1">
    <property type="nucleotide sequence ID" value="NZ_CAAHFG010000003.1"/>
</dbReference>
<dbReference type="GO" id="GO:0008643">
    <property type="term" value="P:carbohydrate transport"/>
    <property type="evidence" value="ECO:0007669"/>
    <property type="project" value="InterPro"/>
</dbReference>
<dbReference type="InterPro" id="IPR036259">
    <property type="entry name" value="MFS_trans_sf"/>
</dbReference>
<feature type="transmembrane region" description="Helical" evidence="2">
    <location>
        <begin position="266"/>
        <end position="287"/>
    </location>
</feature>
<feature type="transmembrane region" description="Helical" evidence="2">
    <location>
        <begin position="212"/>
        <end position="235"/>
    </location>
</feature>
<feature type="transmembrane region" description="Helical" evidence="2">
    <location>
        <begin position="129"/>
        <end position="151"/>
    </location>
</feature>
<accession>A0A6C2U972</accession>